<sequence length="242" mass="25538">MAHLLLALEEPGHMLTFNGLEEAVLTGGAIGRLLLAAFLGGVIGIDREYHHKPSGVRTNLLICFGASLFTFLSSVVAGAGSANKGQIASNIVQGIGFLGAGLIIRNRDRVSGLTSAATVWAVASVGMACGAGLYFPAVFSAALILIALEGVGFLEKHANLKLYSVIYEVRGADADKISLSILNAMDREKRRLVVLDQQSIGELNRLSFSVAASRRGHDKLLATLNAAPAIDEVLTFHDPEDD</sequence>
<reference evidence="9 10" key="1">
    <citation type="submission" date="2020-08" db="EMBL/GenBank/DDBJ databases">
        <title>Edaphobacter telluris sp. nov. and Acidobacterium dinghuensis sp. nov., two acidobacteria isolated from forest soil.</title>
        <authorList>
            <person name="Fu J."/>
            <person name="Qiu L."/>
        </authorList>
    </citation>
    <scope>NUCLEOTIDE SEQUENCE [LARGE SCALE GENOMIC DNA]</scope>
    <source>
        <strain evidence="9">4Y35</strain>
    </source>
</reference>
<evidence type="ECO:0000256" key="7">
    <source>
        <dbReference type="SAM" id="Phobius"/>
    </source>
</evidence>
<dbReference type="PRINTS" id="PR01837">
    <property type="entry name" value="MGTCSAPBPROT"/>
</dbReference>
<protein>
    <submittedName>
        <fullName evidence="9">MgtC/SapB family protein</fullName>
    </submittedName>
</protein>
<keyword evidence="4 7" id="KW-0812">Transmembrane</keyword>
<dbReference type="InterPro" id="IPR003416">
    <property type="entry name" value="MgtC/SapB/SrpB/YhiD_fam"/>
</dbReference>
<dbReference type="Pfam" id="PF02308">
    <property type="entry name" value="MgtC"/>
    <property type="match status" value="1"/>
</dbReference>
<feature type="transmembrane region" description="Helical" evidence="7">
    <location>
        <begin position="58"/>
        <end position="79"/>
    </location>
</feature>
<evidence type="ECO:0000259" key="8">
    <source>
        <dbReference type="Pfam" id="PF02308"/>
    </source>
</evidence>
<comment type="similarity">
    <text evidence="2">Belongs to the MgtC/SapB family.</text>
</comment>
<dbReference type="AlphaFoldDB" id="A0A7G8BCY7"/>
<feature type="transmembrane region" description="Helical" evidence="7">
    <location>
        <begin position="85"/>
        <end position="103"/>
    </location>
</feature>
<gene>
    <name evidence="9" type="ORF">H7849_14675</name>
</gene>
<keyword evidence="3" id="KW-1003">Cell membrane</keyword>
<dbReference type="PANTHER" id="PTHR33778">
    <property type="entry name" value="PROTEIN MGTC"/>
    <property type="match status" value="1"/>
</dbReference>
<name>A0A7G8BCY7_9BACT</name>
<evidence type="ECO:0000256" key="4">
    <source>
        <dbReference type="ARBA" id="ARBA00022692"/>
    </source>
</evidence>
<keyword evidence="10" id="KW-1185">Reference proteome</keyword>
<dbReference type="PANTHER" id="PTHR33778:SF1">
    <property type="entry name" value="MAGNESIUM TRANSPORTER YHID-RELATED"/>
    <property type="match status" value="1"/>
</dbReference>
<feature type="transmembrane region" description="Helical" evidence="7">
    <location>
        <begin position="110"/>
        <end position="128"/>
    </location>
</feature>
<feature type="transmembrane region" description="Helical" evidence="7">
    <location>
        <begin position="23"/>
        <end position="46"/>
    </location>
</feature>
<accession>A0A7G8BCY7</accession>
<dbReference type="KEGG" id="adin:H7849_14675"/>
<proteinExistence type="inferred from homology"/>
<dbReference type="RefSeq" id="WP_186740283.1">
    <property type="nucleotide sequence ID" value="NZ_CP060394.1"/>
</dbReference>
<evidence type="ECO:0000256" key="2">
    <source>
        <dbReference type="ARBA" id="ARBA00009298"/>
    </source>
</evidence>
<comment type="subcellular location">
    <subcellularLocation>
        <location evidence="1">Cell membrane</location>
        <topology evidence="1">Multi-pass membrane protein</topology>
    </subcellularLocation>
</comment>
<feature type="domain" description="MgtC/SapB/SrpB/YhiD N-terminal" evidence="8">
    <location>
        <begin position="33"/>
        <end position="156"/>
    </location>
</feature>
<evidence type="ECO:0000256" key="3">
    <source>
        <dbReference type="ARBA" id="ARBA00022475"/>
    </source>
</evidence>
<evidence type="ECO:0000313" key="9">
    <source>
        <dbReference type="EMBL" id="QNI30407.1"/>
    </source>
</evidence>
<dbReference type="Proteomes" id="UP000515312">
    <property type="component" value="Chromosome"/>
</dbReference>
<dbReference type="EMBL" id="CP060394">
    <property type="protein sequence ID" value="QNI30407.1"/>
    <property type="molecule type" value="Genomic_DNA"/>
</dbReference>
<evidence type="ECO:0000313" key="10">
    <source>
        <dbReference type="Proteomes" id="UP000515312"/>
    </source>
</evidence>
<evidence type="ECO:0000256" key="6">
    <source>
        <dbReference type="ARBA" id="ARBA00023136"/>
    </source>
</evidence>
<keyword evidence="5 7" id="KW-1133">Transmembrane helix</keyword>
<dbReference type="GO" id="GO:0005886">
    <property type="term" value="C:plasma membrane"/>
    <property type="evidence" value="ECO:0007669"/>
    <property type="project" value="UniProtKB-SubCell"/>
</dbReference>
<keyword evidence="6 7" id="KW-0472">Membrane</keyword>
<evidence type="ECO:0000256" key="1">
    <source>
        <dbReference type="ARBA" id="ARBA00004651"/>
    </source>
</evidence>
<dbReference type="InterPro" id="IPR049177">
    <property type="entry name" value="MgtC_SapB_SrpB_YhiD_N"/>
</dbReference>
<organism evidence="9 10">
    <name type="scientific">Alloacidobacterium dinghuense</name>
    <dbReference type="NCBI Taxonomy" id="2763107"/>
    <lineage>
        <taxon>Bacteria</taxon>
        <taxon>Pseudomonadati</taxon>
        <taxon>Acidobacteriota</taxon>
        <taxon>Terriglobia</taxon>
        <taxon>Terriglobales</taxon>
        <taxon>Acidobacteriaceae</taxon>
        <taxon>Alloacidobacterium</taxon>
    </lineage>
</organism>
<evidence type="ECO:0000256" key="5">
    <source>
        <dbReference type="ARBA" id="ARBA00022989"/>
    </source>
</evidence>